<accession>A0ABV7T4A0</accession>
<reference evidence="3" key="1">
    <citation type="journal article" date="2019" name="Int. J. Syst. Evol. Microbiol.">
        <title>The Global Catalogue of Microorganisms (GCM) 10K type strain sequencing project: providing services to taxonomists for standard genome sequencing and annotation.</title>
        <authorList>
            <consortium name="The Broad Institute Genomics Platform"/>
            <consortium name="The Broad Institute Genome Sequencing Center for Infectious Disease"/>
            <person name="Wu L."/>
            <person name="Ma J."/>
        </authorList>
    </citation>
    <scope>NUCLEOTIDE SEQUENCE [LARGE SCALE GENOMIC DNA]</scope>
    <source>
        <strain evidence="3">KCTC 42447</strain>
    </source>
</reference>
<organism evidence="2 3">
    <name type="scientific">Stutzerimonas tarimensis</name>
    <dbReference type="NCBI Taxonomy" id="1507735"/>
    <lineage>
        <taxon>Bacteria</taxon>
        <taxon>Pseudomonadati</taxon>
        <taxon>Pseudomonadota</taxon>
        <taxon>Gammaproteobacteria</taxon>
        <taxon>Pseudomonadales</taxon>
        <taxon>Pseudomonadaceae</taxon>
        <taxon>Stutzerimonas</taxon>
    </lineage>
</organism>
<dbReference type="Proteomes" id="UP001595630">
    <property type="component" value="Unassembled WGS sequence"/>
</dbReference>
<dbReference type="InterPro" id="IPR021327">
    <property type="entry name" value="DUF2934"/>
</dbReference>
<evidence type="ECO:0000256" key="1">
    <source>
        <dbReference type="SAM" id="MobiDB-lite"/>
    </source>
</evidence>
<dbReference type="Pfam" id="PF11154">
    <property type="entry name" value="DUF2934"/>
    <property type="match status" value="1"/>
</dbReference>
<feature type="compositionally biased region" description="Basic residues" evidence="1">
    <location>
        <begin position="128"/>
        <end position="140"/>
    </location>
</feature>
<gene>
    <name evidence="2" type="ORF">ACFOMF_05980</name>
</gene>
<keyword evidence="3" id="KW-1185">Reference proteome</keyword>
<dbReference type="RefSeq" id="WP_386362264.1">
    <property type="nucleotide sequence ID" value="NZ_JBHRXZ010000016.1"/>
</dbReference>
<protein>
    <submittedName>
        <fullName evidence="2">DUF2934 domain-containing protein</fullName>
    </submittedName>
</protein>
<sequence>MSVNEQRIRELAYQIWESEGCPHGEDDRHWEMACRLAEAEQGTATPISEPIEKAASRTRKVMPKPGETTTLEDSLGTPLDSGTSSVLEMAEAPVVKPAKPRASRTRTTAAAPKAPTDAEAGTPETIKKTRAPRASKKKEI</sequence>
<comment type="caution">
    <text evidence="2">The sequence shown here is derived from an EMBL/GenBank/DDBJ whole genome shotgun (WGS) entry which is preliminary data.</text>
</comment>
<feature type="region of interest" description="Disordered" evidence="1">
    <location>
        <begin position="40"/>
        <end position="140"/>
    </location>
</feature>
<name>A0ABV7T4A0_9GAMM</name>
<evidence type="ECO:0000313" key="2">
    <source>
        <dbReference type="EMBL" id="MFC3607323.1"/>
    </source>
</evidence>
<evidence type="ECO:0000313" key="3">
    <source>
        <dbReference type="Proteomes" id="UP001595630"/>
    </source>
</evidence>
<proteinExistence type="predicted"/>
<feature type="compositionally biased region" description="Low complexity" evidence="1">
    <location>
        <begin position="105"/>
        <end position="120"/>
    </location>
</feature>
<dbReference type="EMBL" id="JBHRXZ010000016">
    <property type="protein sequence ID" value="MFC3607323.1"/>
    <property type="molecule type" value="Genomic_DNA"/>
</dbReference>